<keyword evidence="5" id="KW-0547">Nucleotide-binding</keyword>
<keyword evidence="6" id="KW-0227">DNA damage</keyword>
<proteinExistence type="inferred from homology"/>
<dbReference type="GO" id="GO:0005524">
    <property type="term" value="F:ATP binding"/>
    <property type="evidence" value="ECO:0007669"/>
    <property type="project" value="UniProtKB-KW"/>
</dbReference>
<evidence type="ECO:0000313" key="12">
    <source>
        <dbReference type="EMBL" id="CAD7236281.1"/>
    </source>
</evidence>
<dbReference type="CDD" id="cd03241">
    <property type="entry name" value="ABC_RecN"/>
    <property type="match status" value="1"/>
</dbReference>
<dbReference type="OrthoDB" id="10067922at2759"/>
<dbReference type="InterPro" id="IPR027417">
    <property type="entry name" value="P-loop_NTPase"/>
</dbReference>
<dbReference type="PANTHER" id="PTHR11059">
    <property type="entry name" value="DNA REPAIR PROTEIN RECN"/>
    <property type="match status" value="1"/>
</dbReference>
<keyword evidence="9" id="KW-0472">Membrane</keyword>
<feature type="non-terminal residue" evidence="12">
    <location>
        <position position="1"/>
    </location>
</feature>
<organism evidence="12">
    <name type="scientific">Cyprideis torosa</name>
    <dbReference type="NCBI Taxonomy" id="163714"/>
    <lineage>
        <taxon>Eukaryota</taxon>
        <taxon>Metazoa</taxon>
        <taxon>Ecdysozoa</taxon>
        <taxon>Arthropoda</taxon>
        <taxon>Crustacea</taxon>
        <taxon>Oligostraca</taxon>
        <taxon>Ostracoda</taxon>
        <taxon>Podocopa</taxon>
        <taxon>Podocopida</taxon>
        <taxon>Cytherocopina</taxon>
        <taxon>Cytheroidea</taxon>
        <taxon>Cytherideidae</taxon>
        <taxon>Cyprideis</taxon>
    </lineage>
</organism>
<dbReference type="AlphaFoldDB" id="A0A7R8WW66"/>
<comment type="similarity">
    <text evidence="2">Belongs to the RecN family.</text>
</comment>
<evidence type="ECO:0000256" key="6">
    <source>
        <dbReference type="ARBA" id="ARBA00022763"/>
    </source>
</evidence>
<keyword evidence="8" id="KW-1133">Transmembrane helix</keyword>
<evidence type="ECO:0000256" key="1">
    <source>
        <dbReference type="ARBA" id="ARBA00004141"/>
    </source>
</evidence>
<evidence type="ECO:0000256" key="9">
    <source>
        <dbReference type="ARBA" id="ARBA00023136"/>
    </source>
</evidence>
<dbReference type="SUPFAM" id="SSF52540">
    <property type="entry name" value="P-loop containing nucleoside triphosphate hydrolases"/>
    <property type="match status" value="1"/>
</dbReference>
<evidence type="ECO:0000256" key="3">
    <source>
        <dbReference type="ARBA" id="ARBA00021315"/>
    </source>
</evidence>
<name>A0A7R8WW66_9CRUS</name>
<keyword evidence="10" id="KW-0234">DNA repair</keyword>
<dbReference type="Pfam" id="PF00654">
    <property type="entry name" value="Voltage_CLC"/>
    <property type="match status" value="1"/>
</dbReference>
<dbReference type="GO" id="GO:0015108">
    <property type="term" value="F:chloride transmembrane transporter activity"/>
    <property type="evidence" value="ECO:0007669"/>
    <property type="project" value="InterPro"/>
</dbReference>
<evidence type="ECO:0000256" key="2">
    <source>
        <dbReference type="ARBA" id="ARBA00009441"/>
    </source>
</evidence>
<dbReference type="Gene3D" id="3.40.50.300">
    <property type="entry name" value="P-loop containing nucleotide triphosphate hydrolases"/>
    <property type="match status" value="1"/>
</dbReference>
<dbReference type="PRINTS" id="PR00762">
    <property type="entry name" value="CLCHANNEL"/>
</dbReference>
<reference evidence="12" key="1">
    <citation type="submission" date="2020-11" db="EMBL/GenBank/DDBJ databases">
        <authorList>
            <person name="Tran Van P."/>
        </authorList>
    </citation>
    <scope>NUCLEOTIDE SEQUENCE</scope>
</reference>
<keyword evidence="4" id="KW-0812">Transmembrane</keyword>
<dbReference type="GO" id="GO:0016020">
    <property type="term" value="C:membrane"/>
    <property type="evidence" value="ECO:0007669"/>
    <property type="project" value="UniProtKB-SubCell"/>
</dbReference>
<accession>A0A7R8WW66</accession>
<evidence type="ECO:0000256" key="4">
    <source>
        <dbReference type="ARBA" id="ARBA00022692"/>
    </source>
</evidence>
<dbReference type="SUPFAM" id="SSF81340">
    <property type="entry name" value="Clc chloride channel"/>
    <property type="match status" value="1"/>
</dbReference>
<evidence type="ECO:0000256" key="7">
    <source>
        <dbReference type="ARBA" id="ARBA00022840"/>
    </source>
</evidence>
<comment type="subcellular location">
    <subcellularLocation>
        <location evidence="1">Membrane</location>
        <topology evidence="1">Multi-pass membrane protein</topology>
    </subcellularLocation>
</comment>
<protein>
    <recommendedName>
        <fullName evidence="3">DNA repair protein RecN</fullName>
    </recommendedName>
    <alternativeName>
        <fullName evidence="11">Recombination protein N</fullName>
    </alternativeName>
</protein>
<evidence type="ECO:0000256" key="8">
    <source>
        <dbReference type="ARBA" id="ARBA00022989"/>
    </source>
</evidence>
<dbReference type="CDD" id="cd00400">
    <property type="entry name" value="Voltage_gated_ClC"/>
    <property type="match status" value="1"/>
</dbReference>
<dbReference type="GO" id="GO:0006310">
    <property type="term" value="P:DNA recombination"/>
    <property type="evidence" value="ECO:0007669"/>
    <property type="project" value="InterPro"/>
</dbReference>
<evidence type="ECO:0000256" key="5">
    <source>
        <dbReference type="ARBA" id="ARBA00022741"/>
    </source>
</evidence>
<evidence type="ECO:0000256" key="11">
    <source>
        <dbReference type="ARBA" id="ARBA00033408"/>
    </source>
</evidence>
<dbReference type="InterPro" id="IPR014743">
    <property type="entry name" value="Cl-channel_core"/>
</dbReference>
<dbReference type="PANTHER" id="PTHR11059:SF0">
    <property type="entry name" value="DNA REPAIR PROTEIN RECN"/>
    <property type="match status" value="1"/>
</dbReference>
<dbReference type="FunFam" id="3.40.50.300:FF:000356">
    <property type="entry name" value="DNA repair protein RecN"/>
    <property type="match status" value="1"/>
</dbReference>
<dbReference type="InterPro" id="IPR004604">
    <property type="entry name" value="DNA_recomb/repair_RecN"/>
</dbReference>
<dbReference type="GO" id="GO:0006281">
    <property type="term" value="P:DNA repair"/>
    <property type="evidence" value="ECO:0007669"/>
    <property type="project" value="UniProtKB-KW"/>
</dbReference>
<keyword evidence="7" id="KW-0067">ATP-binding</keyword>
<sequence>MANALRWLEGVMDRAGGRLDAPVAALTRAMAELDEAAQGVSECLNALEFNPIDLEETEERLFALRGLARKHQVLPDDLAGLSSQLSDRLVALDAGESRIADLQKAVKAAEKSYESAADALTKARVTAAQRLDAAVATELAPLKMERAVFATEISEASAGPDGKDAVQFVVATNPGAPSGPLNKIASGGELSRFLLALKVCLSEEQGDGVTMIFDEIDRGVGGATADAVGRRLKSLAKEGQILVVTHSPQVAALAESHWRVEKGVVGDVTTTTVVPLQPTDREAEIARMLSGDTVTEEARAAARALLAGLIGHQLQRWTAQLAQVWAVLRRKGPGQIQFWFIALLIGVAAGFAAIAFRAAIETLQTFVYGTDDPNTLHSFAETLHWIWVLLIPVLGGLAVGVILHHFTPDGRVRSVSDVIEGAALNDGRVESRAGLASAACSWITLSTGGSTGREGPVVHIAALISSWVANLLRVDGVTGRDLLGCAVAAAVSASFNAPIAGALFALEVVLRHFAFHAFAPIVVASAAGTVINRLTYGDVTEFRLPGTSEIGFYIELPAFFILGMVCGLVAFVMMRAIFWADDLETGLQSKLGLPRWLRPSIAGLLLGGLAIFYPHIIGVGYETTSLALTGDL</sequence>
<gene>
    <name evidence="12" type="ORF">CTOB1V02_LOCUS14096</name>
</gene>
<dbReference type="EMBL" id="OB677800">
    <property type="protein sequence ID" value="CAD7236281.1"/>
    <property type="molecule type" value="Genomic_DNA"/>
</dbReference>
<dbReference type="InterPro" id="IPR001807">
    <property type="entry name" value="ClC"/>
</dbReference>
<evidence type="ECO:0000256" key="10">
    <source>
        <dbReference type="ARBA" id="ARBA00023204"/>
    </source>
</evidence>
<dbReference type="Gene3D" id="1.10.3080.10">
    <property type="entry name" value="Clc chloride channel"/>
    <property type="match status" value="1"/>
</dbReference>